<sequence length="285" mass="31642">MPNIPALFRRHHGCMTTAQLVANGVTRRSLRAMQATGEVVVIRRGWYRHLGVAVPPEVLTAVAAGGVLSGASALAIHGAWNLHYPIVVRAARIDRIRPQAGIQAVALREDSARPCDGAVDPPRLAFRVALMTLTPEEIIIVGDSIVQRGFLTRSELRVIAEGLPKITLDAVSRIQGVCESGTETKVRLWLESNRIRHRAQARIRRVGRVDFLIGQRLIIEVDSIKHHTGVENHQGDRSRDQVLIGRGYLVIRVTYADVMYRWGEVSRHILAVIRRGEHRHEPAAA</sequence>
<comment type="caution">
    <text evidence="3">The sequence shown here is derived from an EMBL/GenBank/DDBJ whole genome shotgun (WGS) entry which is preliminary data.</text>
</comment>
<dbReference type="AlphaFoldDB" id="A0A3P3VXM9"/>
<dbReference type="Proteomes" id="UP000274391">
    <property type="component" value="Unassembled WGS sequence"/>
</dbReference>
<dbReference type="EMBL" id="RQVS01000009">
    <property type="protein sequence ID" value="RRJ86366.1"/>
    <property type="molecule type" value="Genomic_DNA"/>
</dbReference>
<dbReference type="OrthoDB" id="2594539at2"/>
<proteinExistence type="predicted"/>
<keyword evidence="4" id="KW-1185">Reference proteome</keyword>
<evidence type="ECO:0000313" key="4">
    <source>
        <dbReference type="Proteomes" id="UP000274391"/>
    </source>
</evidence>
<feature type="domain" description="AbiEi antitoxin N-terminal" evidence="2">
    <location>
        <begin position="4"/>
        <end position="48"/>
    </location>
</feature>
<dbReference type="InterPro" id="IPR025159">
    <property type="entry name" value="AbiEi_N"/>
</dbReference>
<evidence type="ECO:0000313" key="3">
    <source>
        <dbReference type="EMBL" id="RRJ86366.1"/>
    </source>
</evidence>
<protein>
    <submittedName>
        <fullName evidence="3">DUF559 domain-containing protein</fullName>
    </submittedName>
</protein>
<dbReference type="RefSeq" id="WP_124972476.1">
    <property type="nucleotide sequence ID" value="NZ_RQVS01000009.1"/>
</dbReference>
<dbReference type="SUPFAM" id="SSF52980">
    <property type="entry name" value="Restriction endonuclease-like"/>
    <property type="match status" value="1"/>
</dbReference>
<dbReference type="Pfam" id="PF04480">
    <property type="entry name" value="DUF559"/>
    <property type="match status" value="1"/>
</dbReference>
<dbReference type="InterPro" id="IPR011335">
    <property type="entry name" value="Restrct_endonuc-II-like"/>
</dbReference>
<evidence type="ECO:0000259" key="2">
    <source>
        <dbReference type="Pfam" id="PF13338"/>
    </source>
</evidence>
<reference evidence="3 4" key="1">
    <citation type="submission" date="2018-11" db="EMBL/GenBank/DDBJ databases">
        <title>YIM 102482-1 draft genome.</title>
        <authorList>
            <person name="Li G."/>
            <person name="Jiang Y."/>
        </authorList>
    </citation>
    <scope>NUCLEOTIDE SEQUENCE [LARGE SCALE GENOMIC DNA]</scope>
    <source>
        <strain evidence="3 4">YIM 102482-1</strain>
    </source>
</reference>
<dbReference type="Pfam" id="PF13338">
    <property type="entry name" value="AbiEi_4"/>
    <property type="match status" value="1"/>
</dbReference>
<feature type="domain" description="DUF559" evidence="1">
    <location>
        <begin position="195"/>
        <end position="273"/>
    </location>
</feature>
<dbReference type="InterPro" id="IPR007569">
    <property type="entry name" value="DUF559"/>
</dbReference>
<accession>A0A3P3VXM9</accession>
<organism evidence="3 4">
    <name type="scientific">Gulosibacter macacae</name>
    <dbReference type="NCBI Taxonomy" id="2488791"/>
    <lineage>
        <taxon>Bacteria</taxon>
        <taxon>Bacillati</taxon>
        <taxon>Actinomycetota</taxon>
        <taxon>Actinomycetes</taxon>
        <taxon>Micrococcales</taxon>
        <taxon>Microbacteriaceae</taxon>
        <taxon>Gulosibacter</taxon>
    </lineage>
</organism>
<name>A0A3P3VXM9_9MICO</name>
<dbReference type="Gene3D" id="3.40.960.10">
    <property type="entry name" value="VSR Endonuclease"/>
    <property type="match status" value="1"/>
</dbReference>
<gene>
    <name evidence="3" type="ORF">EG850_08430</name>
</gene>
<evidence type="ECO:0000259" key="1">
    <source>
        <dbReference type="Pfam" id="PF04480"/>
    </source>
</evidence>